<evidence type="ECO:0000256" key="5">
    <source>
        <dbReference type="ARBA" id="ARBA00022692"/>
    </source>
</evidence>
<dbReference type="GO" id="GO:0015232">
    <property type="term" value="F:heme transmembrane transporter activity"/>
    <property type="evidence" value="ECO:0007669"/>
    <property type="project" value="InterPro"/>
</dbReference>
<feature type="transmembrane region" description="Helical" evidence="11">
    <location>
        <begin position="394"/>
        <end position="414"/>
    </location>
</feature>
<feature type="transmembrane region" description="Helical" evidence="11">
    <location>
        <begin position="352"/>
        <end position="374"/>
    </location>
</feature>
<evidence type="ECO:0000256" key="8">
    <source>
        <dbReference type="ARBA" id="ARBA00023136"/>
    </source>
</evidence>
<feature type="transmembrane region" description="Helical" evidence="11">
    <location>
        <begin position="676"/>
        <end position="694"/>
    </location>
</feature>
<keyword evidence="8 11" id="KW-0472">Membrane</keyword>
<evidence type="ECO:0000256" key="1">
    <source>
        <dbReference type="ARBA" id="ARBA00004429"/>
    </source>
</evidence>
<sequence>MSWLGSLAIYLALYVALVGVTMGIIAARTGSRRFLHATRFATYTTFGAISVASMVLIHALLTHDFSIKYVAAFSDQSMPTFYLLGAFWGGQAGSLLFWIWKVTLFTAICVYTNRKSYQDFMPWVMAVSLAVAAGLLVILVFGSNPFEGYHLIDDPTQGKGLNPLLQTPKMVLHPPALLTGMASMTVPFAFAIAALLSGNLSNAWVEAARKWILWPWLFLSIGNILGGMWAYEELGWGGYWAWDPVENAALLPWLTSTALIHSLLIQERRGMLKRWNVGLMIGTFLLTIFGTYITRSGLIESVHSFAQSEIGPYFLNLLITVTVLSVALFIYRWKALKSEQRLDSPVSREAAFIFNNWMFLSMTAVVLFGTLWPRIKEGLTGQDIAMGPQWFNRWMIPLGLLMMLMMGIGTIIAWRRANWKNFQRNFIIPIAAALILTPLSVGLYWVVRGQGLVSPDSLDASYAIIAIALCFFVGATIVQEFSRGISARRRMHDESFGESLYRLCMKQKRRYGGYIVHLGVVFAFVAFAGNAMKIEKDVSLAQGESVQIGDFTFTYQGLSDQHNRERVLYSSSVQVARDGRPLYEMHPGKSVFHSSPNMPVSEIDIRSTPLEDVYVALVNFDPDGRRAAFKIFVSPFTWWFWFGGIILVLGTLICLWPTRESLESLRPGAGGIGRAAIFGGVVVLVFSPMLVWTVESHTSWGDSRRLEEAPVAALTDAPSEASPVQPEPS</sequence>
<evidence type="ECO:0000256" key="7">
    <source>
        <dbReference type="ARBA" id="ARBA00022989"/>
    </source>
</evidence>
<evidence type="ECO:0000256" key="10">
    <source>
        <dbReference type="SAM" id="MobiDB-lite"/>
    </source>
</evidence>
<name>A0A5C6WV64_9DELT</name>
<organism evidence="14 15">
    <name type="scientific">Lujinxingia vulgaris</name>
    <dbReference type="NCBI Taxonomy" id="2600176"/>
    <lineage>
        <taxon>Bacteria</taxon>
        <taxon>Deltaproteobacteria</taxon>
        <taxon>Bradymonadales</taxon>
        <taxon>Lujinxingiaceae</taxon>
        <taxon>Lujinxingia</taxon>
    </lineage>
</organism>
<feature type="transmembrane region" description="Helical" evidence="11">
    <location>
        <begin position="462"/>
        <end position="481"/>
    </location>
</feature>
<dbReference type="InterPro" id="IPR003567">
    <property type="entry name" value="Cyt_c_biogenesis"/>
</dbReference>
<dbReference type="PANTHER" id="PTHR43653">
    <property type="entry name" value="CYTOCHROME C ASSEMBLY PROTEIN-RELATED"/>
    <property type="match status" value="1"/>
</dbReference>
<dbReference type="OrthoDB" id="9761451at2"/>
<comment type="similarity">
    <text evidence="2">Belongs to the CcmF/CycK/Ccl1/NrfE/CcsA family.</text>
</comment>
<comment type="function">
    <text evidence="9">Required for the biogenesis of c-type cytochromes. Possible subunit of a heme lyase.</text>
</comment>
<dbReference type="InterPro" id="IPR003568">
    <property type="entry name" value="Cyt_c_biogenesis_CcmF"/>
</dbReference>
<feature type="transmembrane region" description="Helical" evidence="11">
    <location>
        <begin position="6"/>
        <end position="28"/>
    </location>
</feature>
<feature type="transmembrane region" description="Helical" evidence="11">
    <location>
        <begin position="120"/>
        <end position="141"/>
    </location>
</feature>
<feature type="transmembrane region" description="Helical" evidence="11">
    <location>
        <begin position="638"/>
        <end position="656"/>
    </location>
</feature>
<evidence type="ECO:0000256" key="3">
    <source>
        <dbReference type="ARBA" id="ARBA00022475"/>
    </source>
</evidence>
<dbReference type="RefSeq" id="WP_146976438.1">
    <property type="nucleotide sequence ID" value="NZ_VOSL01000130.1"/>
</dbReference>
<feature type="transmembrane region" description="Helical" evidence="11">
    <location>
        <begin position="176"/>
        <end position="199"/>
    </location>
</feature>
<evidence type="ECO:0000313" key="14">
    <source>
        <dbReference type="EMBL" id="TXD32396.1"/>
    </source>
</evidence>
<evidence type="ECO:0000259" key="13">
    <source>
        <dbReference type="Pfam" id="PF16327"/>
    </source>
</evidence>
<feature type="transmembrane region" description="Helical" evidence="11">
    <location>
        <begin position="81"/>
        <end position="100"/>
    </location>
</feature>
<dbReference type="GO" id="GO:0005886">
    <property type="term" value="C:plasma membrane"/>
    <property type="evidence" value="ECO:0007669"/>
    <property type="project" value="UniProtKB-SubCell"/>
</dbReference>
<proteinExistence type="inferred from homology"/>
<feature type="domain" description="Cytochrome c assembly protein" evidence="12">
    <location>
        <begin position="88"/>
        <end position="296"/>
    </location>
</feature>
<dbReference type="InterPro" id="IPR002541">
    <property type="entry name" value="Cyt_c_assembly"/>
</dbReference>
<dbReference type="EMBL" id="VOSL01000130">
    <property type="protein sequence ID" value="TXD32396.1"/>
    <property type="molecule type" value="Genomic_DNA"/>
</dbReference>
<dbReference type="Pfam" id="PF01578">
    <property type="entry name" value="Cytochrom_C_asm"/>
    <property type="match status" value="1"/>
</dbReference>
<keyword evidence="6" id="KW-0201">Cytochrome c-type biogenesis</keyword>
<keyword evidence="4" id="KW-0997">Cell inner membrane</keyword>
<keyword evidence="3" id="KW-1003">Cell membrane</keyword>
<feature type="transmembrane region" description="Helical" evidence="11">
    <location>
        <begin position="511"/>
        <end position="532"/>
    </location>
</feature>
<dbReference type="GO" id="GO:0016829">
    <property type="term" value="F:lyase activity"/>
    <property type="evidence" value="ECO:0007669"/>
    <property type="project" value="UniProtKB-KW"/>
</dbReference>
<gene>
    <name evidence="14" type="ORF">FRC96_17725</name>
</gene>
<feature type="domain" description="Cytochrome c-type biogenesis protein CcmF C-terminal" evidence="13">
    <location>
        <begin position="315"/>
        <end position="655"/>
    </location>
</feature>
<dbReference type="PANTHER" id="PTHR43653:SF1">
    <property type="entry name" value="CYTOCHROME C-TYPE BIOGENESIS PROTEIN CCMF"/>
    <property type="match status" value="1"/>
</dbReference>
<dbReference type="PRINTS" id="PR01410">
    <property type="entry name" value="CCBIOGENESIS"/>
</dbReference>
<dbReference type="Proteomes" id="UP000321046">
    <property type="component" value="Unassembled WGS sequence"/>
</dbReference>
<comment type="caution">
    <text evidence="14">The sequence shown here is derived from an EMBL/GenBank/DDBJ whole genome shotgun (WGS) entry which is preliminary data.</text>
</comment>
<accession>A0A5C6WV64</accession>
<feature type="transmembrane region" description="Helical" evidence="11">
    <location>
        <begin position="277"/>
        <end position="293"/>
    </location>
</feature>
<dbReference type="Pfam" id="PF16327">
    <property type="entry name" value="CcmF_C"/>
    <property type="match status" value="1"/>
</dbReference>
<evidence type="ECO:0000256" key="11">
    <source>
        <dbReference type="SAM" id="Phobius"/>
    </source>
</evidence>
<feature type="region of interest" description="Disordered" evidence="10">
    <location>
        <begin position="709"/>
        <end position="729"/>
    </location>
</feature>
<evidence type="ECO:0000256" key="6">
    <source>
        <dbReference type="ARBA" id="ARBA00022748"/>
    </source>
</evidence>
<evidence type="ECO:0000256" key="4">
    <source>
        <dbReference type="ARBA" id="ARBA00022519"/>
    </source>
</evidence>
<feature type="transmembrane region" description="Helical" evidence="11">
    <location>
        <begin position="211"/>
        <end position="229"/>
    </location>
</feature>
<dbReference type="GO" id="GO:0020037">
    <property type="term" value="F:heme binding"/>
    <property type="evidence" value="ECO:0007669"/>
    <property type="project" value="InterPro"/>
</dbReference>
<keyword evidence="7 11" id="KW-1133">Transmembrane helix</keyword>
<feature type="transmembrane region" description="Helical" evidence="11">
    <location>
        <begin position="313"/>
        <end position="331"/>
    </location>
</feature>
<evidence type="ECO:0000259" key="12">
    <source>
        <dbReference type="Pfam" id="PF01578"/>
    </source>
</evidence>
<evidence type="ECO:0000313" key="15">
    <source>
        <dbReference type="Proteomes" id="UP000321046"/>
    </source>
</evidence>
<keyword evidence="5 11" id="KW-0812">Transmembrane</keyword>
<evidence type="ECO:0000256" key="9">
    <source>
        <dbReference type="ARBA" id="ARBA00037230"/>
    </source>
</evidence>
<feature type="transmembrane region" description="Helical" evidence="11">
    <location>
        <begin position="40"/>
        <end position="61"/>
    </location>
</feature>
<protein>
    <submittedName>
        <fullName evidence="14">Heme lyase CcmF/NrfE family subunit</fullName>
    </submittedName>
</protein>
<dbReference type="GO" id="GO:0017004">
    <property type="term" value="P:cytochrome complex assembly"/>
    <property type="evidence" value="ECO:0007669"/>
    <property type="project" value="UniProtKB-KW"/>
</dbReference>
<dbReference type="PRINTS" id="PR01411">
    <property type="entry name" value="CCMFBIOGNSIS"/>
</dbReference>
<feature type="transmembrane region" description="Helical" evidence="11">
    <location>
        <begin position="249"/>
        <end position="265"/>
    </location>
</feature>
<dbReference type="AlphaFoldDB" id="A0A5C6WV64"/>
<comment type="subcellular location">
    <subcellularLocation>
        <location evidence="1">Cell inner membrane</location>
        <topology evidence="1">Multi-pass membrane protein</topology>
    </subcellularLocation>
</comment>
<reference evidence="14 15" key="1">
    <citation type="submission" date="2019-08" db="EMBL/GenBank/DDBJ databases">
        <title>Bradymonadales sp. TMQ2.</title>
        <authorList>
            <person name="Liang Q."/>
        </authorList>
    </citation>
    <scope>NUCLEOTIDE SEQUENCE [LARGE SCALE GENOMIC DNA]</scope>
    <source>
        <strain evidence="14 15">TMQ2</strain>
    </source>
</reference>
<feature type="transmembrane region" description="Helical" evidence="11">
    <location>
        <begin position="426"/>
        <end position="447"/>
    </location>
</feature>
<dbReference type="InterPro" id="IPR032523">
    <property type="entry name" value="CcmF_C"/>
</dbReference>
<keyword evidence="14" id="KW-0456">Lyase</keyword>
<evidence type="ECO:0000256" key="2">
    <source>
        <dbReference type="ARBA" id="ARBA00009186"/>
    </source>
</evidence>